<dbReference type="OrthoDB" id="5621267at2"/>
<dbReference type="InterPro" id="IPR029787">
    <property type="entry name" value="Nucleotide_cyclase"/>
</dbReference>
<dbReference type="PROSITE" id="PS50887">
    <property type="entry name" value="GGDEF"/>
    <property type="match status" value="1"/>
</dbReference>
<evidence type="ECO:0000313" key="5">
    <source>
        <dbReference type="EMBL" id="BAP56253.1"/>
    </source>
</evidence>
<proteinExistence type="predicted"/>
<evidence type="ECO:0000256" key="3">
    <source>
        <dbReference type="SAM" id="Phobius"/>
    </source>
</evidence>
<dbReference type="InterPro" id="IPR043128">
    <property type="entry name" value="Rev_trsase/Diguanyl_cyclase"/>
</dbReference>
<keyword evidence="3" id="KW-0472">Membrane</keyword>
<gene>
    <name evidence="5" type="ORF">THII_1956</name>
</gene>
<dbReference type="KEGG" id="tig:THII_1956"/>
<dbReference type="Pfam" id="PF00990">
    <property type="entry name" value="GGDEF"/>
    <property type="match status" value="1"/>
</dbReference>
<keyword evidence="6" id="KW-1185">Reference proteome</keyword>
<dbReference type="GO" id="GO:0052621">
    <property type="term" value="F:diguanylate cyclase activity"/>
    <property type="evidence" value="ECO:0007669"/>
    <property type="project" value="UniProtKB-EC"/>
</dbReference>
<accession>A0A090AE53</accession>
<protein>
    <recommendedName>
        <fullName evidence="1">diguanylate cyclase</fullName>
        <ecNumber evidence="1">2.7.7.65</ecNumber>
    </recommendedName>
</protein>
<evidence type="ECO:0000259" key="4">
    <source>
        <dbReference type="PROSITE" id="PS50887"/>
    </source>
</evidence>
<dbReference type="STRING" id="40754.THII_1956"/>
<dbReference type="PANTHER" id="PTHR45138:SF9">
    <property type="entry name" value="DIGUANYLATE CYCLASE DGCM-RELATED"/>
    <property type="match status" value="1"/>
</dbReference>
<dbReference type="PANTHER" id="PTHR45138">
    <property type="entry name" value="REGULATORY COMPONENTS OF SENSORY TRANSDUCTION SYSTEM"/>
    <property type="match status" value="1"/>
</dbReference>
<organism evidence="5 6">
    <name type="scientific">Thioploca ingrica</name>
    <dbReference type="NCBI Taxonomy" id="40754"/>
    <lineage>
        <taxon>Bacteria</taxon>
        <taxon>Pseudomonadati</taxon>
        <taxon>Pseudomonadota</taxon>
        <taxon>Gammaproteobacteria</taxon>
        <taxon>Thiotrichales</taxon>
        <taxon>Thiotrichaceae</taxon>
        <taxon>Thioploca</taxon>
    </lineage>
</organism>
<dbReference type="SUPFAM" id="SSF55073">
    <property type="entry name" value="Nucleotide cyclase"/>
    <property type="match status" value="1"/>
</dbReference>
<feature type="domain" description="GGDEF" evidence="4">
    <location>
        <begin position="167"/>
        <end position="301"/>
    </location>
</feature>
<keyword evidence="3" id="KW-0812">Transmembrane</keyword>
<evidence type="ECO:0000256" key="1">
    <source>
        <dbReference type="ARBA" id="ARBA00012528"/>
    </source>
</evidence>
<dbReference type="AlphaFoldDB" id="A0A090AE53"/>
<dbReference type="SMART" id="SM00267">
    <property type="entry name" value="GGDEF"/>
    <property type="match status" value="1"/>
</dbReference>
<comment type="catalytic activity">
    <reaction evidence="2">
        <text>2 GTP = 3',3'-c-di-GMP + 2 diphosphate</text>
        <dbReference type="Rhea" id="RHEA:24898"/>
        <dbReference type="ChEBI" id="CHEBI:33019"/>
        <dbReference type="ChEBI" id="CHEBI:37565"/>
        <dbReference type="ChEBI" id="CHEBI:58805"/>
        <dbReference type="EC" id="2.7.7.65"/>
    </reaction>
</comment>
<reference evidence="5 6" key="1">
    <citation type="journal article" date="2014" name="ISME J.">
        <title>Ecophysiology of Thioploca ingrica as revealed by the complete genome sequence supplemented with proteomic evidence.</title>
        <authorList>
            <person name="Kojima H."/>
            <person name="Ogura Y."/>
            <person name="Yamamoto N."/>
            <person name="Togashi T."/>
            <person name="Mori H."/>
            <person name="Watanabe T."/>
            <person name="Nemoto F."/>
            <person name="Kurokawa K."/>
            <person name="Hayashi T."/>
            <person name="Fukui M."/>
        </authorList>
    </citation>
    <scope>NUCLEOTIDE SEQUENCE [LARGE SCALE GENOMIC DNA]</scope>
</reference>
<dbReference type="InterPro" id="IPR000160">
    <property type="entry name" value="GGDEF_dom"/>
</dbReference>
<evidence type="ECO:0000313" key="6">
    <source>
        <dbReference type="Proteomes" id="UP000031623"/>
    </source>
</evidence>
<feature type="transmembrane region" description="Helical" evidence="3">
    <location>
        <begin position="26"/>
        <end position="46"/>
    </location>
</feature>
<feature type="transmembrane region" description="Helical" evidence="3">
    <location>
        <begin position="58"/>
        <end position="83"/>
    </location>
</feature>
<dbReference type="Proteomes" id="UP000031623">
    <property type="component" value="Chromosome"/>
</dbReference>
<dbReference type="HOGENOM" id="CLU_000445_11_11_6"/>
<keyword evidence="3" id="KW-1133">Transmembrane helix</keyword>
<dbReference type="CDD" id="cd01949">
    <property type="entry name" value="GGDEF"/>
    <property type="match status" value="1"/>
</dbReference>
<dbReference type="NCBIfam" id="TIGR00254">
    <property type="entry name" value="GGDEF"/>
    <property type="match status" value="1"/>
</dbReference>
<sequence length="301" mass="34384">MNYSQFKLYSILAQIPFLHKSYNRKVMFIVFIGLQLPLLTLLFYIAVNSTLTFHDHYLLIMVMLLSTGFSTAITLLLLFLILYPINLVATTLYQYISEEKRTQLPVGYEDSAGQLMTYIQYMIDKIELFSKSLRNASNLDPLTGIQNRRSGEEHLRQDMARARRAENQILVALVDIDQLQNINDHFGYHVGDVCLTQIAEILSKNVREGDWLARWDGDEFLIVLWNFNHIQPRAALERIQRQTIKTPMGELLKISLSVGACEYRGDTDFATDTDMEALLIHLEEALSKVKQSGGGGIAICE</sequence>
<evidence type="ECO:0000256" key="2">
    <source>
        <dbReference type="ARBA" id="ARBA00034247"/>
    </source>
</evidence>
<dbReference type="InterPro" id="IPR050469">
    <property type="entry name" value="Diguanylate_Cyclase"/>
</dbReference>
<dbReference type="EMBL" id="AP014633">
    <property type="protein sequence ID" value="BAP56253.1"/>
    <property type="molecule type" value="Genomic_DNA"/>
</dbReference>
<name>A0A090AE53_9GAMM</name>
<dbReference type="EC" id="2.7.7.65" evidence="1"/>
<dbReference type="Gene3D" id="3.30.70.270">
    <property type="match status" value="1"/>
</dbReference>